<dbReference type="InterPro" id="IPR014746">
    <property type="entry name" value="Gln_synth/guanido_kin_cat_dom"/>
</dbReference>
<evidence type="ECO:0000313" key="2">
    <source>
        <dbReference type="EMBL" id="GGI33958.1"/>
    </source>
</evidence>
<dbReference type="EMBL" id="BMHC01000036">
    <property type="protein sequence ID" value="GGI33958.1"/>
    <property type="molecule type" value="Genomic_DNA"/>
</dbReference>
<dbReference type="RefSeq" id="WP_164938522.1">
    <property type="nucleotide sequence ID" value="NZ_BMHC01000036.1"/>
</dbReference>
<protein>
    <submittedName>
        <fullName evidence="2">Uncharacterized protein</fullName>
    </submittedName>
</protein>
<dbReference type="PANTHER" id="PTHR36510:SF1">
    <property type="entry name" value="GLUTAMATE--CYSTEINE LIGASE 2-RELATED"/>
    <property type="match status" value="1"/>
</dbReference>
<comment type="caution">
    <text evidence="2">The sequence shown here is derived from an EMBL/GenBank/DDBJ whole genome shotgun (WGS) entry which is preliminary data.</text>
</comment>
<dbReference type="GO" id="GO:0042398">
    <property type="term" value="P:modified amino acid biosynthetic process"/>
    <property type="evidence" value="ECO:0007669"/>
    <property type="project" value="InterPro"/>
</dbReference>
<dbReference type="Proteomes" id="UP000625079">
    <property type="component" value="Unassembled WGS sequence"/>
</dbReference>
<dbReference type="SUPFAM" id="SSF55931">
    <property type="entry name" value="Glutamine synthetase/guanido kinase"/>
    <property type="match status" value="1"/>
</dbReference>
<evidence type="ECO:0000256" key="1">
    <source>
        <dbReference type="SAM" id="MobiDB-lite"/>
    </source>
</evidence>
<dbReference type="Gene3D" id="3.30.590.20">
    <property type="match status" value="1"/>
</dbReference>
<organism evidence="2 3">
    <name type="scientific">Bradyrhizobium guangdongense</name>
    <dbReference type="NCBI Taxonomy" id="1325090"/>
    <lineage>
        <taxon>Bacteria</taxon>
        <taxon>Pseudomonadati</taxon>
        <taxon>Pseudomonadota</taxon>
        <taxon>Alphaproteobacteria</taxon>
        <taxon>Hyphomicrobiales</taxon>
        <taxon>Nitrobacteraceae</taxon>
        <taxon>Bradyrhizobium</taxon>
    </lineage>
</organism>
<dbReference type="InterPro" id="IPR050141">
    <property type="entry name" value="GCL_type2/YbdK_subfam"/>
</dbReference>
<dbReference type="Pfam" id="PF04107">
    <property type="entry name" value="GCS2"/>
    <property type="match status" value="1"/>
</dbReference>
<dbReference type="InterPro" id="IPR006336">
    <property type="entry name" value="GCS2"/>
</dbReference>
<name>A0AA87WEE3_9BRAD</name>
<feature type="region of interest" description="Disordered" evidence="1">
    <location>
        <begin position="202"/>
        <end position="226"/>
    </location>
</feature>
<reference evidence="2" key="1">
    <citation type="journal article" date="2014" name="Int. J. Syst. Evol. Microbiol.">
        <title>Complete genome sequence of Corynebacterium casei LMG S-19264T (=DSM 44701T), isolated from a smear-ripened cheese.</title>
        <authorList>
            <consortium name="US DOE Joint Genome Institute (JGI-PGF)"/>
            <person name="Walter F."/>
            <person name="Albersmeier A."/>
            <person name="Kalinowski J."/>
            <person name="Ruckert C."/>
        </authorList>
    </citation>
    <scope>NUCLEOTIDE SEQUENCE</scope>
    <source>
        <strain evidence="2">CGMCC 1.15034</strain>
    </source>
</reference>
<dbReference type="GO" id="GO:0004357">
    <property type="term" value="F:glutamate-cysteine ligase activity"/>
    <property type="evidence" value="ECO:0007669"/>
    <property type="project" value="InterPro"/>
</dbReference>
<gene>
    <name evidence="2" type="ORF">GCM10010987_77030</name>
</gene>
<proteinExistence type="predicted"/>
<accession>A0AA87WEE3</accession>
<reference evidence="2" key="2">
    <citation type="submission" date="2022-12" db="EMBL/GenBank/DDBJ databases">
        <authorList>
            <person name="Sun Q."/>
            <person name="Zhou Y."/>
        </authorList>
    </citation>
    <scope>NUCLEOTIDE SEQUENCE</scope>
    <source>
        <strain evidence="2">CGMCC 1.15034</strain>
    </source>
</reference>
<dbReference type="AlphaFoldDB" id="A0AA87WEE3"/>
<sequence length="226" mass="25280">MLGYRNAANDALPRTGFPEMFRNLAEYETYVKTLVDAGIVPNATYVWWALRPSLQHPTLELRITDCCTAIVDSVAIAALFRALVRHAVHHPDLNATHSAVHRALIEENRWRAQRYGTDGTYIDLASFEPISFRSWLEAVIAKLAGDIAHLGIEDDIQHLRSIPKRGTSAHLQLEYFRGLRKFGRSPREAIGDVTKWLRTSTEAGDFTARGGEPKGPPARQPLADLV</sequence>
<evidence type="ECO:0000313" key="3">
    <source>
        <dbReference type="Proteomes" id="UP000625079"/>
    </source>
</evidence>
<dbReference type="PANTHER" id="PTHR36510">
    <property type="entry name" value="GLUTAMATE--CYSTEINE LIGASE 2-RELATED"/>
    <property type="match status" value="1"/>
</dbReference>